<feature type="binding site" evidence="2">
    <location>
        <position position="103"/>
    </location>
    <ligand>
        <name>Cu cation</name>
        <dbReference type="ChEBI" id="CHEBI:23378"/>
    </ligand>
</feature>
<dbReference type="PANTHER" id="PTHR12151:SF25">
    <property type="entry name" value="LINALOOL DEHYDRATASE_ISOMERASE DOMAIN-CONTAINING PROTEIN"/>
    <property type="match status" value="1"/>
</dbReference>
<keyword evidence="2" id="KW-0186">Copper</keyword>
<dbReference type="GO" id="GO:0046872">
    <property type="term" value="F:metal ion binding"/>
    <property type="evidence" value="ECO:0007669"/>
    <property type="project" value="UniProtKB-KW"/>
</dbReference>
<evidence type="ECO:0000313" key="5">
    <source>
        <dbReference type="EMBL" id="OBS09291.1"/>
    </source>
</evidence>
<dbReference type="InterPro" id="IPR003782">
    <property type="entry name" value="SCO1/SenC"/>
</dbReference>
<feature type="disulfide bond" description="Redox-active" evidence="3">
    <location>
        <begin position="103"/>
        <end position="107"/>
    </location>
</feature>
<comment type="similarity">
    <text evidence="1">Belongs to the SCO1/2 family.</text>
</comment>
<dbReference type="Pfam" id="PF02630">
    <property type="entry name" value="SCO1-SenC"/>
    <property type="match status" value="1"/>
</dbReference>
<accession>A0A1A6C402</accession>
<keyword evidence="6" id="KW-1185">Reference proteome</keyword>
<dbReference type="CDD" id="cd02968">
    <property type="entry name" value="SCO"/>
    <property type="match status" value="1"/>
</dbReference>
<comment type="caution">
    <text evidence="5">The sequence shown here is derived from an EMBL/GenBank/DDBJ whole genome shotgun (WGS) entry which is preliminary data.</text>
</comment>
<keyword evidence="3" id="KW-1015">Disulfide bond</keyword>
<sequence>MSEWVSDKPTRAPIVGLGRAHLLGLTSGTVFGIVVMLGLSLLLTLGPAKPPAHPQDAPLASNVPDVIFKAPRFTGFVNQNGDKVASSDFDGKVQVVSFLFPLCSSMCPVIASHIVNLEHQVQQAGLAGRVRMVSFNVAPGKTSPEEMADFMREYGGRPSSSGWQFLTASPAEIDRVVRQGYHEYFQMISLEAENKIFAQQQKAGTYNYMPNMQNKLADKVNADFDVTHSSSIILVGPHGNVRYVMNDADTVPVPVLLKKIEGLLKARGA</sequence>
<dbReference type="InterPro" id="IPR036249">
    <property type="entry name" value="Thioredoxin-like_sf"/>
</dbReference>
<reference evidence="5 6" key="1">
    <citation type="journal article" date="2014" name="Genome Announc.">
        <title>Draft Genome Sequence of the Iron-Oxidizing, Acidophilic, and Halotolerant 'Thiobacillus prosperus' Type Strain DSM 5130.</title>
        <authorList>
            <person name="Ossandon F.J."/>
            <person name="Cardenas J.P."/>
            <person name="Corbett M."/>
            <person name="Quatrini R."/>
            <person name="Holmes D.S."/>
            <person name="Watkin E."/>
        </authorList>
    </citation>
    <scope>NUCLEOTIDE SEQUENCE [LARGE SCALE GENOMIC DNA]</scope>
    <source>
        <strain evidence="5 6">DSM 5130</strain>
    </source>
</reference>
<protein>
    <recommendedName>
        <fullName evidence="7">Thioredoxin domain-containing protein</fullName>
    </recommendedName>
</protein>
<organism evidence="5 6">
    <name type="scientific">Acidihalobacter prosperus</name>
    <dbReference type="NCBI Taxonomy" id="160660"/>
    <lineage>
        <taxon>Bacteria</taxon>
        <taxon>Pseudomonadati</taxon>
        <taxon>Pseudomonadota</taxon>
        <taxon>Gammaproteobacteria</taxon>
        <taxon>Chromatiales</taxon>
        <taxon>Ectothiorhodospiraceae</taxon>
        <taxon>Acidihalobacter</taxon>
    </lineage>
</organism>
<evidence type="ECO:0000256" key="2">
    <source>
        <dbReference type="PIRSR" id="PIRSR603782-1"/>
    </source>
</evidence>
<feature type="binding site" evidence="2">
    <location>
        <position position="107"/>
    </location>
    <ligand>
        <name>Cu cation</name>
        <dbReference type="ChEBI" id="CHEBI:23378"/>
    </ligand>
</feature>
<dbReference type="EMBL" id="JQSG02000003">
    <property type="protein sequence ID" value="OBS09291.1"/>
    <property type="molecule type" value="Genomic_DNA"/>
</dbReference>
<evidence type="ECO:0000256" key="4">
    <source>
        <dbReference type="SAM" id="Phobius"/>
    </source>
</evidence>
<dbReference type="RefSeq" id="WP_145930759.1">
    <property type="nucleotide sequence ID" value="NZ_JQSG02000003.1"/>
</dbReference>
<dbReference type="OrthoDB" id="5794163at2"/>
<name>A0A1A6C402_9GAMM</name>
<evidence type="ECO:0000256" key="1">
    <source>
        <dbReference type="ARBA" id="ARBA00010996"/>
    </source>
</evidence>
<dbReference type="Proteomes" id="UP000029273">
    <property type="component" value="Unassembled WGS sequence"/>
</dbReference>
<keyword evidence="2" id="KW-0479">Metal-binding</keyword>
<evidence type="ECO:0000256" key="3">
    <source>
        <dbReference type="PIRSR" id="PIRSR603782-2"/>
    </source>
</evidence>
<keyword evidence="4" id="KW-1133">Transmembrane helix</keyword>
<dbReference type="PANTHER" id="PTHR12151">
    <property type="entry name" value="ELECTRON TRANSPORT PROTIN SCO1/SENC FAMILY MEMBER"/>
    <property type="match status" value="1"/>
</dbReference>
<dbReference type="STRING" id="160660.BJI67_01650"/>
<gene>
    <name evidence="5" type="ORF">Thpro_021619</name>
</gene>
<dbReference type="AlphaFoldDB" id="A0A1A6C402"/>
<proteinExistence type="inferred from homology"/>
<keyword evidence="4" id="KW-0812">Transmembrane</keyword>
<keyword evidence="4" id="KW-0472">Membrane</keyword>
<feature type="transmembrane region" description="Helical" evidence="4">
    <location>
        <begin position="20"/>
        <end position="45"/>
    </location>
</feature>
<evidence type="ECO:0000313" key="6">
    <source>
        <dbReference type="Proteomes" id="UP000029273"/>
    </source>
</evidence>
<dbReference type="Gene3D" id="3.40.30.10">
    <property type="entry name" value="Glutaredoxin"/>
    <property type="match status" value="1"/>
</dbReference>
<dbReference type="SUPFAM" id="SSF52833">
    <property type="entry name" value="Thioredoxin-like"/>
    <property type="match status" value="1"/>
</dbReference>
<evidence type="ECO:0008006" key="7">
    <source>
        <dbReference type="Google" id="ProtNLM"/>
    </source>
</evidence>